<dbReference type="EMBL" id="JAADJZ010000009">
    <property type="protein sequence ID" value="KAF2872639.1"/>
    <property type="molecule type" value="Genomic_DNA"/>
</dbReference>
<dbReference type="EC" id="3.2.1.22" evidence="3"/>
<evidence type="ECO:0000313" key="9">
    <source>
        <dbReference type="Proteomes" id="UP000481861"/>
    </source>
</evidence>
<sequence length="448" mass="48347">MSIPPLKVVTAQRTASGFSAPLRGWNSSGLQANPATSPAFTFDQQGVLRQAKVLRNIYTSRLRDTNDYYVTLGAGWSVGGHGDEHGRIMYDAGKFDIPALAQDLEHMALKLGVCVLPGAFCRDGDKTVYGTSMPISATLRSGNENGVARCDFDFDRDGVQQWHDATVAQFASWGVDMIQLDCSTPASPSNGGNLPPDNFGDVIAYRKAIAASGISWANNADSMRIGPDISNSGENTFIAWSAVQRAIESYRDFISRIVNASDEPATTIYPDMGNLFTGNEALMTGVSDAMRQTMATHWIGAAANLLVGSDMTRLDDPGLALLLGRNAEQVARFTAQYPMQPRNPGTGRTDAKQLQAWIAGPDTAATAVVVLANYGPDRGHGGFKTEFEGKQDVKVTWAELGISGCFAVQNVWTGVDVGFLEGELSATLDVGESRFFRLTRNRTEYWGM</sequence>
<evidence type="ECO:0000256" key="3">
    <source>
        <dbReference type="ARBA" id="ARBA00012755"/>
    </source>
</evidence>
<dbReference type="InterPro" id="IPR013785">
    <property type="entry name" value="Aldolase_TIM"/>
</dbReference>
<evidence type="ECO:0000256" key="6">
    <source>
        <dbReference type="ARBA" id="ARBA00023295"/>
    </source>
</evidence>
<keyword evidence="4" id="KW-0732">Signal</keyword>
<dbReference type="Proteomes" id="UP000481861">
    <property type="component" value="Unassembled WGS sequence"/>
</dbReference>
<dbReference type="InterPro" id="IPR013780">
    <property type="entry name" value="Glyco_hydro_b"/>
</dbReference>
<evidence type="ECO:0000256" key="1">
    <source>
        <dbReference type="ARBA" id="ARBA00001255"/>
    </source>
</evidence>
<evidence type="ECO:0000256" key="5">
    <source>
        <dbReference type="ARBA" id="ARBA00022801"/>
    </source>
</evidence>
<evidence type="ECO:0000259" key="7">
    <source>
        <dbReference type="Pfam" id="PF17801"/>
    </source>
</evidence>
<comment type="similarity">
    <text evidence="2">Belongs to the glycosyl hydrolase 27 family.</text>
</comment>
<feature type="domain" description="Alpha galactosidase C-terminal" evidence="7">
    <location>
        <begin position="354"/>
        <end position="438"/>
    </location>
</feature>
<organism evidence="8 9">
    <name type="scientific">Massariosphaeria phaeospora</name>
    <dbReference type="NCBI Taxonomy" id="100035"/>
    <lineage>
        <taxon>Eukaryota</taxon>
        <taxon>Fungi</taxon>
        <taxon>Dikarya</taxon>
        <taxon>Ascomycota</taxon>
        <taxon>Pezizomycotina</taxon>
        <taxon>Dothideomycetes</taxon>
        <taxon>Pleosporomycetidae</taxon>
        <taxon>Pleosporales</taxon>
        <taxon>Pleosporales incertae sedis</taxon>
        <taxon>Massariosphaeria</taxon>
    </lineage>
</organism>
<dbReference type="GO" id="GO:0005975">
    <property type="term" value="P:carbohydrate metabolic process"/>
    <property type="evidence" value="ECO:0007669"/>
    <property type="project" value="InterPro"/>
</dbReference>
<keyword evidence="5" id="KW-0378">Hydrolase</keyword>
<reference evidence="8 9" key="1">
    <citation type="submission" date="2020-01" db="EMBL/GenBank/DDBJ databases">
        <authorList>
            <consortium name="DOE Joint Genome Institute"/>
            <person name="Haridas S."/>
            <person name="Albert R."/>
            <person name="Binder M."/>
            <person name="Bloem J."/>
            <person name="Labutti K."/>
            <person name="Salamov A."/>
            <person name="Andreopoulos B."/>
            <person name="Baker S.E."/>
            <person name="Barry K."/>
            <person name="Bills G."/>
            <person name="Bluhm B.H."/>
            <person name="Cannon C."/>
            <person name="Castanera R."/>
            <person name="Culley D.E."/>
            <person name="Daum C."/>
            <person name="Ezra D."/>
            <person name="Gonzalez J.B."/>
            <person name="Henrissat B."/>
            <person name="Kuo A."/>
            <person name="Liang C."/>
            <person name="Lipzen A."/>
            <person name="Lutzoni F."/>
            <person name="Magnuson J."/>
            <person name="Mondo S."/>
            <person name="Nolan M."/>
            <person name="Ohm R."/>
            <person name="Pangilinan J."/>
            <person name="Park H.-J.H."/>
            <person name="Ramirez L."/>
            <person name="Alfaro M."/>
            <person name="Sun H."/>
            <person name="Tritt A."/>
            <person name="Yoshinaga Y."/>
            <person name="Zwiers L.-H.L."/>
            <person name="Turgeon B.G."/>
            <person name="Goodwin S.B."/>
            <person name="Spatafora J.W."/>
            <person name="Crous P.W."/>
            <person name="Grigoriev I.V."/>
        </authorList>
    </citation>
    <scope>NUCLEOTIDE SEQUENCE [LARGE SCALE GENOMIC DNA]</scope>
    <source>
        <strain evidence="8 9">CBS 611.86</strain>
    </source>
</reference>
<dbReference type="Gene3D" id="3.20.20.70">
    <property type="entry name" value="Aldolase class I"/>
    <property type="match status" value="1"/>
</dbReference>
<dbReference type="InterPro" id="IPR002241">
    <property type="entry name" value="Glyco_hydro_27"/>
</dbReference>
<evidence type="ECO:0000256" key="4">
    <source>
        <dbReference type="ARBA" id="ARBA00022729"/>
    </source>
</evidence>
<proteinExistence type="inferred from homology"/>
<comment type="caution">
    <text evidence="8">The sequence shown here is derived from an EMBL/GenBank/DDBJ whole genome shotgun (WGS) entry which is preliminary data.</text>
</comment>
<name>A0A7C8MA36_9PLEO</name>
<keyword evidence="6" id="KW-0326">Glycosidase</keyword>
<protein>
    <recommendedName>
        <fullName evidence="3">alpha-galactosidase</fullName>
        <ecNumber evidence="3">3.2.1.22</ecNumber>
    </recommendedName>
</protein>
<dbReference type="InterPro" id="IPR017853">
    <property type="entry name" value="GH"/>
</dbReference>
<dbReference type="PANTHER" id="PTHR11452:SF33">
    <property type="entry name" value="ALPHA-GALACTOSIDASE 2"/>
    <property type="match status" value="1"/>
</dbReference>
<evidence type="ECO:0000256" key="2">
    <source>
        <dbReference type="ARBA" id="ARBA00009743"/>
    </source>
</evidence>
<dbReference type="Pfam" id="PF17801">
    <property type="entry name" value="Melibiase_C"/>
    <property type="match status" value="1"/>
</dbReference>
<dbReference type="GO" id="GO:0004557">
    <property type="term" value="F:alpha-galactosidase activity"/>
    <property type="evidence" value="ECO:0007669"/>
    <property type="project" value="UniProtKB-EC"/>
</dbReference>
<accession>A0A7C8MA36</accession>
<dbReference type="InterPro" id="IPR041233">
    <property type="entry name" value="Melibiase_C"/>
</dbReference>
<dbReference type="AlphaFoldDB" id="A0A7C8MA36"/>
<dbReference type="PANTHER" id="PTHR11452">
    <property type="entry name" value="ALPHA-GALACTOSIDASE/ALPHA-N-ACETYLGALACTOSAMINIDASE"/>
    <property type="match status" value="1"/>
</dbReference>
<dbReference type="OrthoDB" id="3763854at2759"/>
<dbReference type="SUPFAM" id="SSF51445">
    <property type="entry name" value="(Trans)glycosidases"/>
    <property type="match status" value="1"/>
</dbReference>
<keyword evidence="9" id="KW-1185">Reference proteome</keyword>
<evidence type="ECO:0000313" key="8">
    <source>
        <dbReference type="EMBL" id="KAF2872639.1"/>
    </source>
</evidence>
<comment type="catalytic activity">
    <reaction evidence="1">
        <text>Hydrolysis of terminal, non-reducing alpha-D-galactose residues in alpha-D-galactosides, including galactose oligosaccharides, galactomannans and galactolipids.</text>
        <dbReference type="EC" id="3.2.1.22"/>
    </reaction>
</comment>
<gene>
    <name evidence="8" type="ORF">BDV95DRAFT_606225</name>
</gene>
<dbReference type="Gene3D" id="2.60.40.1180">
    <property type="entry name" value="Golgi alpha-mannosidase II"/>
    <property type="match status" value="1"/>
</dbReference>